<evidence type="ECO:0000256" key="1">
    <source>
        <dbReference type="ARBA" id="ARBA00004496"/>
    </source>
</evidence>
<dbReference type="GO" id="GO:0005737">
    <property type="term" value="C:cytoplasm"/>
    <property type="evidence" value="ECO:0007669"/>
    <property type="project" value="UniProtKB-SubCell"/>
</dbReference>
<dbReference type="Pfam" id="PF00004">
    <property type="entry name" value="AAA"/>
    <property type="match status" value="1"/>
</dbReference>
<dbReference type="InterPro" id="IPR011990">
    <property type="entry name" value="TPR-like_helical_dom_sf"/>
</dbReference>
<evidence type="ECO:0000259" key="6">
    <source>
        <dbReference type="SMART" id="SM00382"/>
    </source>
</evidence>
<comment type="similarity">
    <text evidence="2">Belongs to the CbxX/CfxQ family.</text>
</comment>
<dbReference type="EMBL" id="LQPE01000094">
    <property type="protein sequence ID" value="ORW05008.1"/>
    <property type="molecule type" value="Genomic_DNA"/>
</dbReference>
<dbReference type="InterPro" id="IPR027417">
    <property type="entry name" value="P-loop_NTPase"/>
</dbReference>
<dbReference type="GO" id="GO:0016887">
    <property type="term" value="F:ATP hydrolysis activity"/>
    <property type="evidence" value="ECO:0007669"/>
    <property type="project" value="InterPro"/>
</dbReference>
<keyword evidence="5" id="KW-0067">ATP-binding</keyword>
<dbReference type="Pfam" id="PF17866">
    <property type="entry name" value="AAA_lid_6"/>
    <property type="match status" value="1"/>
</dbReference>
<dbReference type="CDD" id="cd00009">
    <property type="entry name" value="AAA"/>
    <property type="match status" value="1"/>
</dbReference>
<evidence type="ECO:0000313" key="8">
    <source>
        <dbReference type="Proteomes" id="UP000193487"/>
    </source>
</evidence>
<dbReference type="PANTHER" id="PTHR43392">
    <property type="entry name" value="AAA-TYPE ATPASE FAMILY PROTEIN / ANKYRIN REPEAT FAMILY PROTEIN"/>
    <property type="match status" value="1"/>
</dbReference>
<keyword evidence="8" id="KW-1185">Reference proteome</keyword>
<gene>
    <name evidence="7" type="ORF">AWC14_02050</name>
</gene>
<organism evidence="7 8">
    <name type="scientific">Mycobacterium kyorinense</name>
    <dbReference type="NCBI Taxonomy" id="487514"/>
    <lineage>
        <taxon>Bacteria</taxon>
        <taxon>Bacillati</taxon>
        <taxon>Actinomycetota</taxon>
        <taxon>Actinomycetes</taxon>
        <taxon>Mycobacteriales</taxon>
        <taxon>Mycobacteriaceae</taxon>
        <taxon>Mycobacterium</taxon>
    </lineage>
</organism>
<evidence type="ECO:0000256" key="4">
    <source>
        <dbReference type="ARBA" id="ARBA00022741"/>
    </source>
</evidence>
<reference evidence="7 8" key="1">
    <citation type="submission" date="2016-01" db="EMBL/GenBank/DDBJ databases">
        <title>The new phylogeny of the genus Mycobacterium.</title>
        <authorList>
            <person name="Tarcisio F."/>
            <person name="Conor M."/>
            <person name="Antonella G."/>
            <person name="Elisabetta G."/>
            <person name="Giulia F.S."/>
            <person name="Sara T."/>
            <person name="Anna F."/>
            <person name="Clotilde B."/>
            <person name="Roberto B."/>
            <person name="Veronica D.S."/>
            <person name="Fabio R."/>
            <person name="Monica P."/>
            <person name="Olivier J."/>
            <person name="Enrico T."/>
            <person name="Nicola S."/>
        </authorList>
    </citation>
    <scope>NUCLEOTIDE SEQUENCE [LARGE SCALE GENOMIC DNA]</scope>
    <source>
        <strain evidence="7 8">DSM 45166</strain>
    </source>
</reference>
<dbReference type="FunFam" id="3.40.50.300:FF:000216">
    <property type="entry name" value="Type VII secretion ATPase EccA"/>
    <property type="match status" value="1"/>
</dbReference>
<protein>
    <submittedName>
        <fullName evidence="7">Type VII secretion AAA-ATPase EccA</fullName>
    </submittedName>
</protein>
<dbReference type="SUPFAM" id="SSF52540">
    <property type="entry name" value="P-loop containing nucleoside triphosphate hydrolases"/>
    <property type="match status" value="1"/>
</dbReference>
<name>A0A1X1Y1N4_9MYCO</name>
<dbReference type="Gene3D" id="1.10.8.60">
    <property type="match status" value="1"/>
</dbReference>
<accession>A0A1X1Y1N4</accession>
<dbReference type="Proteomes" id="UP000193487">
    <property type="component" value="Unassembled WGS sequence"/>
</dbReference>
<dbReference type="PRINTS" id="PR00819">
    <property type="entry name" value="CBXCFQXSUPER"/>
</dbReference>
<proteinExistence type="inferred from homology"/>
<dbReference type="InterPro" id="IPR023835">
    <property type="entry name" value="T7SS_EccA"/>
</dbReference>
<keyword evidence="4" id="KW-0547">Nucleotide-binding</keyword>
<dbReference type="InterPro" id="IPR049078">
    <property type="entry name" value="T7SS_EccA1-like_N"/>
</dbReference>
<evidence type="ECO:0000313" key="7">
    <source>
        <dbReference type="EMBL" id="ORW05008.1"/>
    </source>
</evidence>
<comment type="caution">
    <text evidence="7">The sequence shown here is derived from an EMBL/GenBank/DDBJ whole genome shotgun (WGS) entry which is preliminary data.</text>
</comment>
<keyword evidence="3" id="KW-0963">Cytoplasm</keyword>
<dbReference type="InterPro" id="IPR041627">
    <property type="entry name" value="AAA_lid_6"/>
</dbReference>
<dbReference type="Pfam" id="PF21545">
    <property type="entry name" value="T7SS_EccA1_N"/>
    <property type="match status" value="1"/>
</dbReference>
<evidence type="ECO:0000256" key="2">
    <source>
        <dbReference type="ARBA" id="ARBA00010378"/>
    </source>
</evidence>
<dbReference type="AlphaFoldDB" id="A0A1X1Y1N4"/>
<dbReference type="RefSeq" id="WP_045375020.1">
    <property type="nucleotide sequence ID" value="NZ_BBKA01000019.1"/>
</dbReference>
<dbReference type="InterPro" id="IPR003959">
    <property type="entry name" value="ATPase_AAA_core"/>
</dbReference>
<dbReference type="InterPro" id="IPR000641">
    <property type="entry name" value="CbxX/CfxQ"/>
</dbReference>
<sequence length="593" mass="64378">MSEASDLFDAGAAALGLLGGGRPNTEQALRYFTTASETDPQMCDAWLGRMLCGDNESQIVYRAWNCRQNMHAEIIRLGVSPAYFMPKFDIGMGIVALDQPIYDRGVLTLALVRMLAMGNPPDYHEAQETLKEAPAGGLSRWVQAAMYYRAQRWPDVISTLAGHDDQFRSDAFLSIAVKVAVGVAHAHLGEIDAAQRYLADAENSAGEFPSAKQTAQWFLALLARERGEEDTAIALLREVNAESPSPEVAAAIADPGVGLRFTTPEVLAARADPWDPASGPDAEQLAETRAAEQRAKLLAEATEELDAQVGMATLKEQIKTFRARMRMAEKRREIGLKTPEAANHMVFVGPPGTGKTTVARIIAKILCGLGIVAKPNVVELSGRELIGPYVGHSEERLHQALARARDGVLFLDEAYALVGPQGAGGTDQFGKAIVDEMLKALEEQRGRLVVIFAGYEADIERLLASNDGLRSRFAHRFVFETYSPEELVEIAQVLAAGRDDILDPGAAQTLLSTCEKLAAATVKNHRAIDFYGNGRFVRKVLEAAADLRDLRNDENPPEVFDEAALMTIREPDMAAALSKVVAQIESQAGEGIR</sequence>
<feature type="domain" description="AAA+ ATPase" evidence="6">
    <location>
        <begin position="341"/>
        <end position="483"/>
    </location>
</feature>
<comment type="subcellular location">
    <subcellularLocation>
        <location evidence="1">Cytoplasm</location>
    </subcellularLocation>
</comment>
<dbReference type="NCBIfam" id="TIGR03922">
    <property type="entry name" value="T7SS_EccA"/>
    <property type="match status" value="1"/>
</dbReference>
<evidence type="ECO:0000256" key="5">
    <source>
        <dbReference type="ARBA" id="ARBA00022840"/>
    </source>
</evidence>
<dbReference type="Gene3D" id="1.25.40.10">
    <property type="entry name" value="Tetratricopeptide repeat domain"/>
    <property type="match status" value="1"/>
</dbReference>
<dbReference type="OrthoDB" id="9806903at2"/>
<dbReference type="PANTHER" id="PTHR43392:SF2">
    <property type="entry name" value="AAA-TYPE ATPASE FAMILY PROTEIN _ ANKYRIN REPEAT FAMILY PROTEIN"/>
    <property type="match status" value="1"/>
</dbReference>
<dbReference type="InterPro" id="IPR003593">
    <property type="entry name" value="AAA+_ATPase"/>
</dbReference>
<dbReference type="SMART" id="SM00382">
    <property type="entry name" value="AAA"/>
    <property type="match status" value="1"/>
</dbReference>
<dbReference type="Gene3D" id="3.40.50.300">
    <property type="entry name" value="P-loop containing nucleotide triphosphate hydrolases"/>
    <property type="match status" value="1"/>
</dbReference>
<dbReference type="GO" id="GO:0005524">
    <property type="term" value="F:ATP binding"/>
    <property type="evidence" value="ECO:0007669"/>
    <property type="project" value="UniProtKB-KW"/>
</dbReference>
<evidence type="ECO:0000256" key="3">
    <source>
        <dbReference type="ARBA" id="ARBA00022490"/>
    </source>
</evidence>
<dbReference type="InterPro" id="IPR050773">
    <property type="entry name" value="CbxX/CfxQ_RuBisCO_ESX"/>
</dbReference>